<protein>
    <recommendedName>
        <fullName evidence="5">Phosphoenolpyruvate guanylyltransferase</fullName>
        <shortName evidence="5">PEP guanylyltransferase</shortName>
        <ecNumber evidence="5">2.7.7.105</ecNumber>
    </recommendedName>
</protein>
<feature type="binding site" evidence="5">
    <location>
        <position position="159"/>
    </location>
    <ligand>
        <name>phosphoenolpyruvate</name>
        <dbReference type="ChEBI" id="CHEBI:58702"/>
    </ligand>
</feature>
<evidence type="ECO:0000313" key="6">
    <source>
        <dbReference type="EMBL" id="MFC4243785.1"/>
    </source>
</evidence>
<accession>A0ABV8Q8H9</accession>
<dbReference type="NCBIfam" id="TIGR03552">
    <property type="entry name" value="F420_cofC"/>
    <property type="match status" value="1"/>
</dbReference>
<keyword evidence="2 5" id="KW-0548">Nucleotidyltransferase</keyword>
<dbReference type="RefSeq" id="WP_390228864.1">
    <property type="nucleotide sequence ID" value="NZ_JBHSCN010000005.1"/>
</dbReference>
<comment type="function">
    <text evidence="5">Guanylyltransferase that catalyzes the activation of phosphoenolpyruvate (PEP) as enolpyruvoyl-2-diphospho-5'-guanosine, via the condensation of PEP with GTP. It is involved in the biosynthesis of coenzyme F420, a hydride carrier cofactor.</text>
</comment>
<feature type="binding site" evidence="5">
    <location>
        <position position="162"/>
    </location>
    <ligand>
        <name>phosphoenolpyruvate</name>
        <dbReference type="ChEBI" id="CHEBI:58702"/>
    </ligand>
</feature>
<evidence type="ECO:0000256" key="1">
    <source>
        <dbReference type="ARBA" id="ARBA00022679"/>
    </source>
</evidence>
<evidence type="ECO:0000313" key="7">
    <source>
        <dbReference type="Proteomes" id="UP001595900"/>
    </source>
</evidence>
<evidence type="ECO:0000256" key="5">
    <source>
        <dbReference type="HAMAP-Rule" id="MF_02114"/>
    </source>
</evidence>
<dbReference type="PANTHER" id="PTHR40392:SF1">
    <property type="entry name" value="2-PHOSPHO-L-LACTATE GUANYLYLTRANSFERASE"/>
    <property type="match status" value="1"/>
</dbReference>
<keyword evidence="1 5" id="KW-0808">Transferase</keyword>
<evidence type="ECO:0000256" key="3">
    <source>
        <dbReference type="ARBA" id="ARBA00022741"/>
    </source>
</evidence>
<dbReference type="Proteomes" id="UP001595900">
    <property type="component" value="Unassembled WGS sequence"/>
</dbReference>
<evidence type="ECO:0000256" key="2">
    <source>
        <dbReference type="ARBA" id="ARBA00022695"/>
    </source>
</evidence>
<sequence length="210" mass="21350">MTWYVTIPFKGAPLSKSRLAERLNDTSRHALAVAFLQDTVSAVRRTADVASVLIVSNEPGLTALFAVEAETGARVEIVPDPGDGLNAAIAQGILAARAADPDASVAVLLGDLPELTADELAEALGAAARHPLAYTADASGTGTTMIALAPGVTADPRFGVGSAAAHAAAGFSRLDVPASSGLRRDVDAPQDLDALRAPGAHTRAVLALSR</sequence>
<evidence type="ECO:0000256" key="4">
    <source>
        <dbReference type="ARBA" id="ARBA00023134"/>
    </source>
</evidence>
<comment type="similarity">
    <text evidence="5">Belongs to the CofC family.</text>
</comment>
<dbReference type="Pfam" id="PF01983">
    <property type="entry name" value="CofC"/>
    <property type="match status" value="1"/>
</dbReference>
<comment type="caution">
    <text evidence="6">The sequence shown here is derived from an EMBL/GenBank/DDBJ whole genome shotgun (WGS) entry which is preliminary data.</text>
</comment>
<dbReference type="GO" id="GO:0043814">
    <property type="term" value="F:phospholactate guanylyltransferase activity"/>
    <property type="evidence" value="ECO:0007669"/>
    <property type="project" value="UniProtKB-EC"/>
</dbReference>
<dbReference type="PANTHER" id="PTHR40392">
    <property type="entry name" value="2-PHOSPHO-L-LACTATE GUANYLYLTRANSFERASE"/>
    <property type="match status" value="1"/>
</dbReference>
<dbReference type="InterPro" id="IPR029044">
    <property type="entry name" value="Nucleotide-diphossugar_trans"/>
</dbReference>
<reference evidence="7" key="1">
    <citation type="journal article" date="2019" name="Int. J. Syst. Evol. Microbiol.">
        <title>The Global Catalogue of Microorganisms (GCM) 10K type strain sequencing project: providing services to taxonomists for standard genome sequencing and annotation.</title>
        <authorList>
            <consortium name="The Broad Institute Genomics Platform"/>
            <consortium name="The Broad Institute Genome Sequencing Center for Infectious Disease"/>
            <person name="Wu L."/>
            <person name="Ma J."/>
        </authorList>
    </citation>
    <scope>NUCLEOTIDE SEQUENCE [LARGE SCALE GENOMIC DNA]</scope>
    <source>
        <strain evidence="7">CGMCC 1.10363</strain>
    </source>
</reference>
<gene>
    <name evidence="6" type="primary">cofC</name>
    <name evidence="5" type="synonym">fbiD</name>
    <name evidence="6" type="ORF">ACFOYW_10395</name>
</gene>
<keyword evidence="7" id="KW-1185">Reference proteome</keyword>
<name>A0ABV8Q8H9_9MICO</name>
<organism evidence="6 7">
    <name type="scientific">Gryllotalpicola reticulitermitis</name>
    <dbReference type="NCBI Taxonomy" id="1184153"/>
    <lineage>
        <taxon>Bacteria</taxon>
        <taxon>Bacillati</taxon>
        <taxon>Actinomycetota</taxon>
        <taxon>Actinomycetes</taxon>
        <taxon>Micrococcales</taxon>
        <taxon>Microbacteriaceae</taxon>
        <taxon>Gryllotalpicola</taxon>
    </lineage>
</organism>
<dbReference type="SUPFAM" id="SSF53448">
    <property type="entry name" value="Nucleotide-diphospho-sugar transferases"/>
    <property type="match status" value="1"/>
</dbReference>
<proteinExistence type="inferred from homology"/>
<keyword evidence="4 5" id="KW-0342">GTP-binding</keyword>
<comment type="catalytic activity">
    <reaction evidence="5">
        <text>phosphoenolpyruvate + GTP + H(+) = enolpyruvoyl-2-diphospho-5'-guanosine + diphosphate</text>
        <dbReference type="Rhea" id="RHEA:30519"/>
        <dbReference type="ChEBI" id="CHEBI:15378"/>
        <dbReference type="ChEBI" id="CHEBI:33019"/>
        <dbReference type="ChEBI" id="CHEBI:37565"/>
        <dbReference type="ChEBI" id="CHEBI:58702"/>
        <dbReference type="ChEBI" id="CHEBI:143701"/>
        <dbReference type="EC" id="2.7.7.105"/>
    </reaction>
</comment>
<dbReference type="HAMAP" id="MF_02114">
    <property type="entry name" value="CofC"/>
    <property type="match status" value="1"/>
</dbReference>
<comment type="pathway">
    <text evidence="5">Cofactor biosynthesis; coenzyme F420 biosynthesis.</text>
</comment>
<dbReference type="EMBL" id="JBHSCN010000005">
    <property type="protein sequence ID" value="MFC4243785.1"/>
    <property type="molecule type" value="Genomic_DNA"/>
</dbReference>
<dbReference type="EC" id="2.7.7.105" evidence="5"/>
<feature type="binding site" evidence="5">
    <location>
        <position position="143"/>
    </location>
    <ligand>
        <name>phosphoenolpyruvate</name>
        <dbReference type="ChEBI" id="CHEBI:58702"/>
    </ligand>
</feature>
<dbReference type="InterPro" id="IPR002835">
    <property type="entry name" value="CofC"/>
</dbReference>
<dbReference type="Gene3D" id="3.90.550.10">
    <property type="entry name" value="Spore Coat Polysaccharide Biosynthesis Protein SpsA, Chain A"/>
    <property type="match status" value="1"/>
</dbReference>
<keyword evidence="3 5" id="KW-0547">Nucleotide-binding</keyword>